<proteinExistence type="predicted"/>
<keyword evidence="1" id="KW-1133">Transmembrane helix</keyword>
<dbReference type="AlphaFoldDB" id="A0A7S2W0A0"/>
<sequence length="247" mass="26728">MDSVMNGRSAGSSVRQFLILFAAINVALQHSPSVDAFSPAVEKNSLHRSFISTRNNNQGLKQRESLRFLLVRSSTPDDQNNESNNSDSDIENLEDDIVKNLAQSSANQFDNFERPLDPFMAAVTQMDDKTANAPTVKVPLLGEIPIDGSILVLVPTVLIAVGGFVFSIIIGIQSKDAIADQITQVTQTLSTPPVKTQTVVTDGCRGLCSDQAAQLETMRGFMQSLARDKPADVIVPTTNSNIVLPEQ</sequence>
<feature type="chain" id="PRO_5030751328" description="Transmembrane protein" evidence="2">
    <location>
        <begin position="37"/>
        <end position="247"/>
    </location>
</feature>
<organism evidence="3">
    <name type="scientific">Eucampia antarctica</name>
    <dbReference type="NCBI Taxonomy" id="49252"/>
    <lineage>
        <taxon>Eukaryota</taxon>
        <taxon>Sar</taxon>
        <taxon>Stramenopiles</taxon>
        <taxon>Ochrophyta</taxon>
        <taxon>Bacillariophyta</taxon>
        <taxon>Mediophyceae</taxon>
        <taxon>Biddulphiophycidae</taxon>
        <taxon>Hemiaulales</taxon>
        <taxon>Hemiaulaceae</taxon>
        <taxon>Eucampia</taxon>
    </lineage>
</organism>
<keyword evidence="2" id="KW-0732">Signal</keyword>
<keyword evidence="1" id="KW-0472">Membrane</keyword>
<dbReference type="EMBL" id="HBHI01005078">
    <property type="protein sequence ID" value="CAD9658737.1"/>
    <property type="molecule type" value="Transcribed_RNA"/>
</dbReference>
<evidence type="ECO:0008006" key="4">
    <source>
        <dbReference type="Google" id="ProtNLM"/>
    </source>
</evidence>
<feature type="transmembrane region" description="Helical" evidence="1">
    <location>
        <begin position="150"/>
        <end position="172"/>
    </location>
</feature>
<reference evidence="3" key="1">
    <citation type="submission" date="2021-01" db="EMBL/GenBank/DDBJ databases">
        <authorList>
            <person name="Corre E."/>
            <person name="Pelletier E."/>
            <person name="Niang G."/>
            <person name="Scheremetjew M."/>
            <person name="Finn R."/>
            <person name="Kale V."/>
            <person name="Holt S."/>
            <person name="Cochrane G."/>
            <person name="Meng A."/>
            <person name="Brown T."/>
            <person name="Cohen L."/>
        </authorList>
    </citation>
    <scope>NUCLEOTIDE SEQUENCE</scope>
    <source>
        <strain evidence="3">CCMP1452</strain>
    </source>
</reference>
<evidence type="ECO:0000256" key="2">
    <source>
        <dbReference type="SAM" id="SignalP"/>
    </source>
</evidence>
<gene>
    <name evidence="3" type="ORF">EANT1437_LOCUS2539</name>
</gene>
<protein>
    <recommendedName>
        <fullName evidence="4">Transmembrane protein</fullName>
    </recommendedName>
</protein>
<accession>A0A7S2W0A0</accession>
<evidence type="ECO:0000313" key="3">
    <source>
        <dbReference type="EMBL" id="CAD9658737.1"/>
    </source>
</evidence>
<keyword evidence="1" id="KW-0812">Transmembrane</keyword>
<feature type="signal peptide" evidence="2">
    <location>
        <begin position="1"/>
        <end position="36"/>
    </location>
</feature>
<name>A0A7S2W0A0_9STRA</name>
<evidence type="ECO:0000256" key="1">
    <source>
        <dbReference type="SAM" id="Phobius"/>
    </source>
</evidence>